<evidence type="ECO:0000313" key="2">
    <source>
        <dbReference type="Proteomes" id="UP000011058"/>
    </source>
</evidence>
<dbReference type="AlphaFoldDB" id="I0K8M4"/>
<keyword evidence="2" id="KW-1185">Reference proteome</keyword>
<evidence type="ECO:0000313" key="1">
    <source>
        <dbReference type="EMBL" id="CCH00477.1"/>
    </source>
</evidence>
<dbReference type="HOGENOM" id="CLU_174680_0_0_10"/>
<proteinExistence type="predicted"/>
<organism evidence="1 2">
    <name type="scientific">Fibrella aestuarina BUZ 2</name>
    <dbReference type="NCBI Taxonomy" id="1166018"/>
    <lineage>
        <taxon>Bacteria</taxon>
        <taxon>Pseudomonadati</taxon>
        <taxon>Bacteroidota</taxon>
        <taxon>Cytophagia</taxon>
        <taxon>Cytophagales</taxon>
        <taxon>Spirosomataceae</taxon>
        <taxon>Fibrella</taxon>
    </lineage>
</organism>
<dbReference type="STRING" id="1166018.FAES_2468"/>
<gene>
    <name evidence="1" type="ORF">FAES_2468</name>
</gene>
<dbReference type="EMBL" id="HE796683">
    <property type="protein sequence ID" value="CCH00477.1"/>
    <property type="molecule type" value="Genomic_DNA"/>
</dbReference>
<dbReference type="Proteomes" id="UP000011058">
    <property type="component" value="Chromosome"/>
</dbReference>
<name>I0K8M4_9BACT</name>
<dbReference type="KEGG" id="fae:FAES_2468"/>
<sequence length="108" mass="12196">MYGLRSTVVSLHVRQPVAIFNIFMLNRVATAMTDMKTLLHQQIDRLDDPHDIQDLLLTVSAFVGQRTNMFAETPALLNQLEEALVAAKTAHLTPHDTVANESKQWITR</sequence>
<protein>
    <submittedName>
        <fullName evidence="1">Uncharacterized protein</fullName>
    </submittedName>
</protein>
<dbReference type="eggNOG" id="ENOG50348WE">
    <property type="taxonomic scope" value="Bacteria"/>
</dbReference>
<reference evidence="1 2" key="1">
    <citation type="journal article" date="2012" name="J. Bacteriol.">
        <title>Genome Sequence of Fibrella aestuarina BUZ 2T, a Filamentous Marine Bacterium.</title>
        <authorList>
            <person name="Filippini M."/>
            <person name="Qi W."/>
            <person name="Blom J."/>
            <person name="Goesmann A."/>
            <person name="Smits T.H."/>
            <person name="Bagheri H.C."/>
        </authorList>
    </citation>
    <scope>NUCLEOTIDE SEQUENCE [LARGE SCALE GENOMIC DNA]</scope>
    <source>
        <strain evidence="2">BUZ 2T</strain>
    </source>
</reference>
<accession>I0K8M4</accession>